<dbReference type="Pfam" id="PF00685">
    <property type="entry name" value="Sulfotransfer_1"/>
    <property type="match status" value="1"/>
</dbReference>
<dbReference type="PANTHER" id="PTHR13383:SF11">
    <property type="entry name" value="RIBONUCLEASE H2 SUBUNIT B"/>
    <property type="match status" value="1"/>
</dbReference>
<evidence type="ECO:0000256" key="5">
    <source>
        <dbReference type="ARBA" id="ARBA00033464"/>
    </source>
</evidence>
<protein>
    <recommendedName>
        <fullName evidence="2">Ribonuclease H2 subunit B</fullName>
    </recommendedName>
    <alternativeName>
        <fullName evidence="5">Ribonuclease HI subunit B</fullName>
    </alternativeName>
</protein>
<dbReference type="Pfam" id="PF17745">
    <property type="entry name" value="Ydr279_N"/>
    <property type="match status" value="1"/>
</dbReference>
<proteinExistence type="predicted"/>
<comment type="function">
    <text evidence="4">Non catalytic subunit of RNase H2, an endonuclease that specifically degrades the RNA of RNA:DNA hybrids. Participates in DNA replication, possibly by mediating the removal of lagging-strand Okazaki fragment RNA primers during DNA replication. Mediates the excision of single ribonucleotides from DNA:RNA duplexes.</text>
</comment>
<gene>
    <name evidence="10" type="ORF">KY290_023809</name>
</gene>
<keyword evidence="11" id="KW-1185">Reference proteome</keyword>
<dbReference type="InterPro" id="IPR019024">
    <property type="entry name" value="RNase_H2_suB_wHTH"/>
</dbReference>
<dbReference type="InterPro" id="IPR027417">
    <property type="entry name" value="P-loop_NTPase"/>
</dbReference>
<dbReference type="Gene3D" id="3.40.50.300">
    <property type="entry name" value="P-loop containing nucleotide triphosphate hydrolases"/>
    <property type="match status" value="2"/>
</dbReference>
<sequence length="615" mass="70580">MLEIAMNTIKQEKVRRFEEFIDRRLKPDLVHAIAERDKVFEQQKIFSDLRSNIENLEKNNVTNLKTLVNIGSEVYLQADVPDTTRIFVDVGLGFHVEFTWSEALNYISAREEKLARQIEEYTRLIASIKAQIKMNSSPPRGFSCVRKVSMAWWEGLDEARVLIAKEPSKDGDKVEQLLSLRHPKSGNATCYLCVDGSLQELHWFKQSYGSWFLGDYVCEDGRLYTATPVDPVFVLLPIFEEARMKKNDDPGKFRQVDEIIYVVGYPGYQHLSSIAENCMQVVCDVKDVGMTKFFRLNDEKVLKWLCLKVIQLKKTLLTLDKNYAARDKKEILTDAVSIIGEYLKEEPWLKLLCSKLSIDLQEDTKASNSEMHSSPMDNSFESFNHEQGNSEGQEKATKSKRPTKKIKAETNSLNIKDMFSRATRRGFWSNPTIIKAAMVFKASFKAEPNDVLLASSIKTGSTWLKAICVSIMQEDLSPLEEVVEYFCKGLHPYGPFLEHVLEYWEESKKKPQKILFLKYEDLKIDPKKEVAKIALFLGKPFGNEEDLEIVLNKCSLERLKNLEVNKSGSIVSYIHNSAFFRKGVVGDWKNHMTPEMEEQLDKITKLKLQGSGLEL</sequence>
<dbReference type="Pfam" id="PF09468">
    <property type="entry name" value="RNase_H2-Ydr279"/>
    <property type="match status" value="1"/>
</dbReference>
<feature type="region of interest" description="Disordered" evidence="6">
    <location>
        <begin position="365"/>
        <end position="406"/>
    </location>
</feature>
<dbReference type="InterPro" id="IPR000863">
    <property type="entry name" value="Sulfotransferase_dom"/>
</dbReference>
<evidence type="ECO:0000259" key="7">
    <source>
        <dbReference type="Pfam" id="PF00685"/>
    </source>
</evidence>
<evidence type="ECO:0000256" key="4">
    <source>
        <dbReference type="ARBA" id="ARBA00024778"/>
    </source>
</evidence>
<evidence type="ECO:0000313" key="10">
    <source>
        <dbReference type="EMBL" id="KAH0753539.1"/>
    </source>
</evidence>
<organism evidence="10 11">
    <name type="scientific">Solanum tuberosum</name>
    <name type="common">Potato</name>
    <dbReference type="NCBI Taxonomy" id="4113"/>
    <lineage>
        <taxon>Eukaryota</taxon>
        <taxon>Viridiplantae</taxon>
        <taxon>Streptophyta</taxon>
        <taxon>Embryophyta</taxon>
        <taxon>Tracheophyta</taxon>
        <taxon>Spermatophyta</taxon>
        <taxon>Magnoliopsida</taxon>
        <taxon>eudicotyledons</taxon>
        <taxon>Gunneridae</taxon>
        <taxon>Pentapetalae</taxon>
        <taxon>asterids</taxon>
        <taxon>lamiids</taxon>
        <taxon>Solanales</taxon>
        <taxon>Solanaceae</taxon>
        <taxon>Solanoideae</taxon>
        <taxon>Solaneae</taxon>
        <taxon>Solanum</taxon>
    </lineage>
</organism>
<dbReference type="InterPro" id="IPR041195">
    <property type="entry name" value="Rnh202_N"/>
</dbReference>
<reference evidence="10 11" key="1">
    <citation type="journal article" date="2021" name="bioRxiv">
        <title>Chromosome-scale and haplotype-resolved genome assembly of a tetraploid potato cultivar.</title>
        <authorList>
            <person name="Sun H."/>
            <person name="Jiao W.-B."/>
            <person name="Krause K."/>
            <person name="Campoy J.A."/>
            <person name="Goel M."/>
            <person name="Folz-Donahue K."/>
            <person name="Kukat C."/>
            <person name="Huettel B."/>
            <person name="Schneeberger K."/>
        </authorList>
    </citation>
    <scope>NUCLEOTIDE SEQUENCE [LARGE SCALE GENOMIC DNA]</scope>
    <source>
        <strain evidence="10">SolTubOtavaFocal</strain>
        <tissue evidence="10">Leaves</tissue>
    </source>
</reference>
<dbReference type="Gene3D" id="1.10.20.120">
    <property type="match status" value="1"/>
</dbReference>
<dbReference type="InterPro" id="IPR009053">
    <property type="entry name" value="Prefoldin"/>
</dbReference>
<dbReference type="SUPFAM" id="SSF46579">
    <property type="entry name" value="Prefoldin"/>
    <property type="match status" value="1"/>
</dbReference>
<dbReference type="Pfam" id="PF02996">
    <property type="entry name" value="Prefoldin"/>
    <property type="match status" value="1"/>
</dbReference>
<feature type="domain" description="Sulfotransferase" evidence="7">
    <location>
        <begin position="474"/>
        <end position="612"/>
    </location>
</feature>
<dbReference type="CDD" id="cd09270">
    <property type="entry name" value="RNase_H2-B"/>
    <property type="match status" value="1"/>
</dbReference>
<feature type="compositionally biased region" description="Polar residues" evidence="6">
    <location>
        <begin position="366"/>
        <end position="391"/>
    </location>
</feature>
<name>A0ABQ7UP05_SOLTU</name>
<feature type="domain" description="Ribonuclease H2 subunit B wHTH" evidence="8">
    <location>
        <begin position="233"/>
        <end position="316"/>
    </location>
</feature>
<evidence type="ECO:0000259" key="9">
    <source>
        <dbReference type="Pfam" id="PF17745"/>
    </source>
</evidence>
<dbReference type="Gene3D" id="1.10.287.370">
    <property type="match status" value="1"/>
</dbReference>
<dbReference type="InterPro" id="IPR004127">
    <property type="entry name" value="Prefoldin_subunit_alpha"/>
</dbReference>
<evidence type="ECO:0000256" key="1">
    <source>
        <dbReference type="ARBA" id="ARBA00004123"/>
    </source>
</evidence>
<dbReference type="PANTHER" id="PTHR13383">
    <property type="entry name" value="RIBONUCLEASE H2 SUBUNIT B"/>
    <property type="match status" value="1"/>
</dbReference>
<dbReference type="Gene3D" id="2.20.25.530">
    <property type="match status" value="1"/>
</dbReference>
<dbReference type="CDD" id="cd23158">
    <property type="entry name" value="Prefoldin_UXT"/>
    <property type="match status" value="1"/>
</dbReference>
<evidence type="ECO:0000256" key="2">
    <source>
        <dbReference type="ARBA" id="ARBA00019062"/>
    </source>
</evidence>
<comment type="subcellular location">
    <subcellularLocation>
        <location evidence="1">Nucleus</location>
    </subcellularLocation>
</comment>
<evidence type="ECO:0000256" key="6">
    <source>
        <dbReference type="SAM" id="MobiDB-lite"/>
    </source>
</evidence>
<evidence type="ECO:0000259" key="8">
    <source>
        <dbReference type="Pfam" id="PF09468"/>
    </source>
</evidence>
<accession>A0ABQ7UP05</accession>
<dbReference type="InterPro" id="IPR040456">
    <property type="entry name" value="RNase_H2_suB"/>
</dbReference>
<dbReference type="EMBL" id="JAIVGD010000018">
    <property type="protein sequence ID" value="KAH0753539.1"/>
    <property type="molecule type" value="Genomic_DNA"/>
</dbReference>
<dbReference type="Proteomes" id="UP000826656">
    <property type="component" value="Unassembled WGS sequence"/>
</dbReference>
<keyword evidence="3" id="KW-0539">Nucleus</keyword>
<evidence type="ECO:0000256" key="3">
    <source>
        <dbReference type="ARBA" id="ARBA00023242"/>
    </source>
</evidence>
<comment type="caution">
    <text evidence="10">The sequence shown here is derived from an EMBL/GenBank/DDBJ whole genome shotgun (WGS) entry which is preliminary data.</text>
</comment>
<evidence type="ECO:0000313" key="11">
    <source>
        <dbReference type="Proteomes" id="UP000826656"/>
    </source>
</evidence>
<feature type="domain" description="Rnh202 triple barrel" evidence="9">
    <location>
        <begin position="175"/>
        <end position="230"/>
    </location>
</feature>
<dbReference type="SUPFAM" id="SSF52540">
    <property type="entry name" value="P-loop containing nucleoside triphosphate hydrolases"/>
    <property type="match status" value="1"/>
</dbReference>